<protein>
    <submittedName>
        <fullName evidence="1">Uncharacterized protein</fullName>
    </submittedName>
</protein>
<dbReference type="Gene3D" id="3.30.420.10">
    <property type="entry name" value="Ribonuclease H-like superfamily/Ribonuclease H"/>
    <property type="match status" value="1"/>
</dbReference>
<dbReference type="PANTHER" id="PTHR47326">
    <property type="entry name" value="TRANSPOSABLE ELEMENT TC3 TRANSPOSASE-LIKE PROTEIN"/>
    <property type="match status" value="1"/>
</dbReference>
<dbReference type="STRING" id="543379.A0A232EHI7"/>
<evidence type="ECO:0000313" key="1">
    <source>
        <dbReference type="EMBL" id="OXU17803.1"/>
    </source>
</evidence>
<dbReference type="GO" id="GO:0003676">
    <property type="term" value="F:nucleic acid binding"/>
    <property type="evidence" value="ECO:0007669"/>
    <property type="project" value="InterPro"/>
</dbReference>
<name>A0A232EHI7_9HYME</name>
<dbReference type="InterPro" id="IPR036397">
    <property type="entry name" value="RNaseH_sf"/>
</dbReference>
<reference evidence="1 2" key="1">
    <citation type="journal article" date="2017" name="Curr. Biol.">
        <title>The Evolution of Venom by Co-option of Single-Copy Genes.</title>
        <authorList>
            <person name="Martinson E.O."/>
            <person name="Mrinalini"/>
            <person name="Kelkar Y.D."/>
            <person name="Chang C.H."/>
            <person name="Werren J.H."/>
        </authorList>
    </citation>
    <scope>NUCLEOTIDE SEQUENCE [LARGE SCALE GENOMIC DNA]</scope>
    <source>
        <strain evidence="1 2">Alberta</strain>
        <tissue evidence="1">Whole body</tissue>
    </source>
</reference>
<comment type="caution">
    <text evidence="1">The sequence shown here is derived from an EMBL/GenBank/DDBJ whole genome shotgun (WGS) entry which is preliminary data.</text>
</comment>
<dbReference type="Proteomes" id="UP000215335">
    <property type="component" value="Unassembled WGS sequence"/>
</dbReference>
<accession>A0A232EHI7</accession>
<proteinExistence type="predicted"/>
<dbReference type="PANTHER" id="PTHR47326:SF1">
    <property type="entry name" value="HTH PSQ-TYPE DOMAIN-CONTAINING PROTEIN"/>
    <property type="match status" value="1"/>
</dbReference>
<organism evidence="1 2">
    <name type="scientific">Trichomalopsis sarcophagae</name>
    <dbReference type="NCBI Taxonomy" id="543379"/>
    <lineage>
        <taxon>Eukaryota</taxon>
        <taxon>Metazoa</taxon>
        <taxon>Ecdysozoa</taxon>
        <taxon>Arthropoda</taxon>
        <taxon>Hexapoda</taxon>
        <taxon>Insecta</taxon>
        <taxon>Pterygota</taxon>
        <taxon>Neoptera</taxon>
        <taxon>Endopterygota</taxon>
        <taxon>Hymenoptera</taxon>
        <taxon>Apocrita</taxon>
        <taxon>Proctotrupomorpha</taxon>
        <taxon>Chalcidoidea</taxon>
        <taxon>Pteromalidae</taxon>
        <taxon>Pteromalinae</taxon>
        <taxon>Trichomalopsis</taxon>
    </lineage>
</organism>
<gene>
    <name evidence="1" type="ORF">TSAR_000596</name>
</gene>
<dbReference type="EMBL" id="NNAY01004509">
    <property type="protein sequence ID" value="OXU17803.1"/>
    <property type="molecule type" value="Genomic_DNA"/>
</dbReference>
<sequence length="97" mass="11396">MVAYNVAHNAAVVTVTDYLEERFPERWIGLNSPHIRFPPRLPDLTIMDYYFFGNIKRICYVQSATTSDDMKQCLRNACAAIRAGELRRAREQLRRRF</sequence>
<keyword evidence="2" id="KW-1185">Reference proteome</keyword>
<evidence type="ECO:0000313" key="2">
    <source>
        <dbReference type="Proteomes" id="UP000215335"/>
    </source>
</evidence>
<dbReference type="AlphaFoldDB" id="A0A232EHI7"/>